<dbReference type="PANTHER" id="PTHR47786">
    <property type="entry name" value="ALPHA-1,4-GLUCAN:MALTOSE-1-PHOSPHATE MALTOSYLTRANSFERASE"/>
    <property type="match status" value="1"/>
</dbReference>
<dbReference type="Proteomes" id="UP000324298">
    <property type="component" value="Unassembled WGS sequence"/>
</dbReference>
<dbReference type="SMART" id="SM00642">
    <property type="entry name" value="Aamy"/>
    <property type="match status" value="1"/>
</dbReference>
<evidence type="ECO:0000256" key="1">
    <source>
        <dbReference type="SAM" id="MobiDB-lite"/>
    </source>
</evidence>
<evidence type="ECO:0000313" key="4">
    <source>
        <dbReference type="Proteomes" id="UP000324298"/>
    </source>
</evidence>
<organism evidence="3 4">
    <name type="scientific">Oryzomonas rubra</name>
    <dbReference type="NCBI Taxonomy" id="2509454"/>
    <lineage>
        <taxon>Bacteria</taxon>
        <taxon>Pseudomonadati</taxon>
        <taxon>Thermodesulfobacteriota</taxon>
        <taxon>Desulfuromonadia</taxon>
        <taxon>Geobacterales</taxon>
        <taxon>Geobacteraceae</taxon>
        <taxon>Oryzomonas</taxon>
    </lineage>
</organism>
<name>A0A5A9XFQ4_9BACT</name>
<reference evidence="3 4" key="1">
    <citation type="submission" date="2019-04" db="EMBL/GenBank/DDBJ databases">
        <title>Geobacter ruber sp. nov., ferric-reducing bacteria isolated from paddy soil.</title>
        <authorList>
            <person name="Xu Z."/>
            <person name="Masuda Y."/>
            <person name="Itoh H."/>
            <person name="Senoo K."/>
        </authorList>
    </citation>
    <scope>NUCLEOTIDE SEQUENCE [LARGE SCALE GENOMIC DNA]</scope>
    <source>
        <strain evidence="3 4">Red88</strain>
    </source>
</reference>
<feature type="domain" description="Glycosyl hydrolase family 13 catalytic" evidence="2">
    <location>
        <begin position="334"/>
        <end position="724"/>
    </location>
</feature>
<gene>
    <name evidence="3" type="ORF">ET418_09830</name>
</gene>
<dbReference type="GO" id="GO:0005975">
    <property type="term" value="P:carbohydrate metabolic process"/>
    <property type="evidence" value="ECO:0007669"/>
    <property type="project" value="InterPro"/>
</dbReference>
<feature type="compositionally biased region" description="Basic and acidic residues" evidence="1">
    <location>
        <begin position="1156"/>
        <end position="1184"/>
    </location>
</feature>
<comment type="caution">
    <text evidence="3">The sequence shown here is derived from an EMBL/GenBank/DDBJ whole genome shotgun (WGS) entry which is preliminary data.</text>
</comment>
<evidence type="ECO:0000259" key="2">
    <source>
        <dbReference type="SMART" id="SM00642"/>
    </source>
</evidence>
<dbReference type="AlphaFoldDB" id="A0A5A9XFQ4"/>
<dbReference type="InterPro" id="IPR017853">
    <property type="entry name" value="GH"/>
</dbReference>
<protein>
    <submittedName>
        <fullName evidence="3">Alpha-amylase</fullName>
    </submittedName>
</protein>
<evidence type="ECO:0000313" key="3">
    <source>
        <dbReference type="EMBL" id="KAA0891730.1"/>
    </source>
</evidence>
<sequence length="1184" mass="130561">MTELSSALAYFPRTIQISAQYWRDLDLGALSQLIAIRGIPAVMFYRQLAFKLNRGKGSAAPPVSAGHLVLYAMLLKAYRHIIDVYGERATPGVMVDALQRGGYDPAGAGTVATLERFVALFPPDDVLQGVQQSDEWLGAAGERGRRLVLRELLLLRLAAQNPALDSFRPLLDDRVLANETAYPAMAAGMQTALKQGPLLAELRCTLGEALWAPISSAPTSLAGQLGFIRTQWAKLLPPELLEEVAVAFDILVEEEREWGGAGEPGPPPVLEFGRAGHQGQAGGSSVFGGYDYPEYEGFSPDADWMSNVVLIAKMVYVWLDQLSKQYGWPITRLDQVPDGELDRLAAAGITGLWLIGVWERSPASQRIKQLCGNSDAIASAYSLYDYEIAADLGGWDALGSLRERAGQRGIRLASDMVPNHTGIYSRWVIQHPDWFVQTDYPPFPTYHFNGDDLSRSGDACIQIEDGYWTKTDAAVVFRLIEHATGRIRYIYHGNDGTSIPWNDTAQLNYLIPEVREAVIQTILHVAHNFPIIRFDAAMTLAKKHYQRLWFPIRGLGGGIPSRAEHGMSREEFDALFPVEFWREVVDRVAAEAPGTLLLAEAFWLMEGYFVRTLGMHRVYNSAFMNMLKMEENAKYRQTIKNVLEFNPEVLKRFVNFMNNPDEKTAVEQFGAQGKYFGACVLLATMPGLPMLGHGQIEGFHEKYGMEYKRAYWDEAVDAGLVRGHEMWIFPLLRRRWLFSGAENFVLYDFYAGQAVDENVFAYSNRVGEQRALVLYHNRYASCAGWIKDSAAFAVKTDGDAAELRRTTLGAALGVTADDHLYYAFRDHTQGLEYVRSGQELAGKGLYVELGEYQFHVFMDFREIRDDGEGSWRNLCASLGGRGVENLEDERKQQRYASLNAAFRALLQLVPVPRESAVPAKSADVARAAQRFLAVLHAHLAGGVSGADAVLKTVAVWHEFMTAFTALKPAAKAARSAHAGLVGLLDAPVGARVLLGWLLLRDAGAECLDTFGLDCTLRRTLEEDSGREGAHRAAQLLGALLAEAAPDGLGQVGVPLAAMARAFSSPACRDFMLVHESGGVEWFNKERFEELAAWLTVIGLVELALQRPASRTVSAWLTAAGREREACSALAAHAGYRSNLFQQLLEPTLKTGAGTPAKRDKGKGADAQGDARAHTSKTSDDTLPR</sequence>
<dbReference type="SUPFAM" id="SSF51445">
    <property type="entry name" value="(Trans)glycosidases"/>
    <property type="match status" value="1"/>
</dbReference>
<keyword evidence="4" id="KW-1185">Reference proteome</keyword>
<accession>A0A5A9XFQ4</accession>
<dbReference type="EMBL" id="SRSD01000005">
    <property type="protein sequence ID" value="KAA0891730.1"/>
    <property type="molecule type" value="Genomic_DNA"/>
</dbReference>
<proteinExistence type="predicted"/>
<dbReference type="InterPro" id="IPR006047">
    <property type="entry name" value="GH13_cat_dom"/>
</dbReference>
<dbReference type="PANTHER" id="PTHR47786:SF2">
    <property type="entry name" value="GLYCOSYL HYDROLASE FAMILY 13 CATALYTIC DOMAIN-CONTAINING PROTEIN"/>
    <property type="match status" value="1"/>
</dbReference>
<feature type="region of interest" description="Disordered" evidence="1">
    <location>
        <begin position="1150"/>
        <end position="1184"/>
    </location>
</feature>
<dbReference type="OrthoDB" id="9808590at2"/>
<dbReference type="Gene3D" id="3.20.20.80">
    <property type="entry name" value="Glycosidases"/>
    <property type="match status" value="1"/>
</dbReference>
<dbReference type="RefSeq" id="WP_149307429.1">
    <property type="nucleotide sequence ID" value="NZ_SRSD01000005.1"/>
</dbReference>